<keyword evidence="2" id="KW-0472">Membrane</keyword>
<gene>
    <name evidence="4" type="primary">LOC113054239</name>
</gene>
<dbReference type="Gene3D" id="1.20.5.1000">
    <property type="entry name" value="arf6 gtpase in complex with a specific effector, jip4"/>
    <property type="match status" value="1"/>
</dbReference>
<dbReference type="RefSeq" id="XP_026075424.1">
    <property type="nucleotide sequence ID" value="XM_026219639.1"/>
</dbReference>
<feature type="coiled-coil region" evidence="1">
    <location>
        <begin position="85"/>
        <end position="147"/>
    </location>
</feature>
<dbReference type="AlphaFoldDB" id="A0A6P6KT16"/>
<keyword evidence="2" id="KW-0812">Transmembrane</keyword>
<organism evidence="3 4">
    <name type="scientific">Carassius auratus</name>
    <name type="common">Goldfish</name>
    <dbReference type="NCBI Taxonomy" id="7957"/>
    <lineage>
        <taxon>Eukaryota</taxon>
        <taxon>Metazoa</taxon>
        <taxon>Chordata</taxon>
        <taxon>Craniata</taxon>
        <taxon>Vertebrata</taxon>
        <taxon>Euteleostomi</taxon>
        <taxon>Actinopterygii</taxon>
        <taxon>Neopterygii</taxon>
        <taxon>Teleostei</taxon>
        <taxon>Ostariophysi</taxon>
        <taxon>Cypriniformes</taxon>
        <taxon>Cyprinidae</taxon>
        <taxon>Cyprininae</taxon>
        <taxon>Carassius</taxon>
    </lineage>
</organism>
<evidence type="ECO:0000256" key="2">
    <source>
        <dbReference type="SAM" id="Phobius"/>
    </source>
</evidence>
<evidence type="ECO:0000313" key="4">
    <source>
        <dbReference type="RefSeq" id="XP_026075424.1"/>
    </source>
</evidence>
<evidence type="ECO:0000256" key="1">
    <source>
        <dbReference type="SAM" id="Coils"/>
    </source>
</evidence>
<keyword evidence="1" id="KW-0175">Coiled coil</keyword>
<proteinExistence type="predicted"/>
<evidence type="ECO:0000313" key="3">
    <source>
        <dbReference type="Proteomes" id="UP000515129"/>
    </source>
</evidence>
<reference evidence="4" key="1">
    <citation type="submission" date="2025-08" db="UniProtKB">
        <authorList>
            <consortium name="RefSeq"/>
        </authorList>
    </citation>
    <scope>IDENTIFICATION</scope>
    <source>
        <strain evidence="4">Wakin</strain>
        <tissue evidence="4">Muscle</tissue>
    </source>
</reference>
<keyword evidence="3" id="KW-1185">Reference proteome</keyword>
<dbReference type="Proteomes" id="UP000515129">
    <property type="component" value="Chromosome 35"/>
</dbReference>
<name>A0A6P6KT16_CARAU</name>
<dbReference type="KEGG" id="caua:113054239"/>
<feature type="transmembrane region" description="Helical" evidence="2">
    <location>
        <begin position="52"/>
        <end position="77"/>
    </location>
</feature>
<sequence>MNSTKTQEMDREDEDEMAIYANADIVFNDDRRTRVKDSDTKRQRMLQIAGSVWSRMHGAAAVCLVLFCVLMTVIIVLRVQLSTETHNCQTEIKNFTEERNQLQKKYTDLEEKRNQLQKKYTDLEEKRNQLQNNYKEIKYERDQLQNNYTGIKYERDGLLNENTRLKNNVTQLAIKIAKLTEGRNSSNMINTTYTTSTYLYK</sequence>
<dbReference type="GeneID" id="113054239"/>
<keyword evidence="2" id="KW-1133">Transmembrane helix</keyword>
<accession>A0A6P6KT16</accession>
<protein>
    <submittedName>
        <fullName evidence="4">Uncharacterized protein LOC113054239</fullName>
    </submittedName>
</protein>